<dbReference type="Proteomes" id="UP000183471">
    <property type="component" value="Unassembled WGS sequence"/>
</dbReference>
<evidence type="ECO:0000313" key="3">
    <source>
        <dbReference type="Proteomes" id="UP000183471"/>
    </source>
</evidence>
<keyword evidence="3" id="KW-1185">Reference proteome</keyword>
<protein>
    <recommendedName>
        <fullName evidence="4">Heavy-metal resistance protein</fullName>
    </recommendedName>
</protein>
<feature type="region of interest" description="Disordered" evidence="1">
    <location>
        <begin position="119"/>
        <end position="140"/>
    </location>
</feature>
<name>A0ABY0TEM8_9PROT</name>
<dbReference type="EMBL" id="FNKY01000001">
    <property type="protein sequence ID" value="SDQ71351.1"/>
    <property type="molecule type" value="Genomic_DNA"/>
</dbReference>
<comment type="caution">
    <text evidence="2">The sequence shown here is derived from an EMBL/GenBank/DDBJ whole genome shotgun (WGS) entry which is preliminary data.</text>
</comment>
<sequence length="140" mass="15301">MATTLGIKAKDTFAVLSLLGLLAVGAPISTVKAENLPESAIQTATAPSEHSVLARRFEGAAHEMQAKADEQKTLLEQYEQTRLYGWQAHNLKSHTTALIRKYEQAARANMKEAMAHRQMAQQSKPDYAIHGGQMPQTGSN</sequence>
<proteinExistence type="predicted"/>
<evidence type="ECO:0000313" key="2">
    <source>
        <dbReference type="EMBL" id="SDQ71351.1"/>
    </source>
</evidence>
<evidence type="ECO:0000256" key="1">
    <source>
        <dbReference type="SAM" id="MobiDB-lite"/>
    </source>
</evidence>
<dbReference type="RefSeq" id="WP_074632146.1">
    <property type="nucleotide sequence ID" value="NZ_FNKY01000001.1"/>
</dbReference>
<gene>
    <name evidence="2" type="ORF">SAMN05216402_1978</name>
</gene>
<reference evidence="2 3" key="1">
    <citation type="submission" date="2016-10" db="EMBL/GenBank/DDBJ databases">
        <authorList>
            <person name="Varghese N."/>
            <person name="Submissions S."/>
        </authorList>
    </citation>
    <scope>NUCLEOTIDE SEQUENCE [LARGE SCALE GENOMIC DNA]</scope>
    <source>
        <strain evidence="2 3">Nl1</strain>
    </source>
</reference>
<evidence type="ECO:0008006" key="4">
    <source>
        <dbReference type="Google" id="ProtNLM"/>
    </source>
</evidence>
<organism evidence="2 3">
    <name type="scientific">Nitrosospira multiformis</name>
    <dbReference type="NCBI Taxonomy" id="1231"/>
    <lineage>
        <taxon>Bacteria</taxon>
        <taxon>Pseudomonadati</taxon>
        <taxon>Pseudomonadota</taxon>
        <taxon>Betaproteobacteria</taxon>
        <taxon>Nitrosomonadales</taxon>
        <taxon>Nitrosomonadaceae</taxon>
        <taxon>Nitrosospira</taxon>
    </lineage>
</organism>
<accession>A0ABY0TEM8</accession>